<dbReference type="InterPro" id="IPR029068">
    <property type="entry name" value="Glyas_Bleomycin-R_OHBP_Dase"/>
</dbReference>
<proteinExistence type="predicted"/>
<name>A0A1L2ZML0_9MICC</name>
<dbReference type="PANTHER" id="PTHR33993:SF14">
    <property type="entry name" value="GB|AAF24581.1"/>
    <property type="match status" value="1"/>
</dbReference>
<dbReference type="SUPFAM" id="SSF54593">
    <property type="entry name" value="Glyoxalase/Bleomycin resistance protein/Dihydroxybiphenyl dioxygenase"/>
    <property type="match status" value="2"/>
</dbReference>
<dbReference type="STRING" id="556325.BHE16_06230"/>
<reference evidence="2 3" key="1">
    <citation type="submission" date="2016-11" db="EMBL/GenBank/DDBJ databases">
        <title>Genome sequencing of Zhihengliuella aestuarii B18 antagonistic to Plasmodiophora brassicae.</title>
        <authorList>
            <person name="Luo Y."/>
        </authorList>
    </citation>
    <scope>NUCLEOTIDE SEQUENCE [LARGE SCALE GENOMIC DNA]</scope>
    <source>
        <strain evidence="2 3">B18</strain>
    </source>
</reference>
<evidence type="ECO:0000259" key="1">
    <source>
        <dbReference type="PROSITE" id="PS51819"/>
    </source>
</evidence>
<dbReference type="CDD" id="cd07247">
    <property type="entry name" value="SgaA_N_like"/>
    <property type="match status" value="2"/>
</dbReference>
<dbReference type="KEGG" id="nae:BHE16_06230"/>
<dbReference type="RefSeq" id="WP_071894156.1">
    <property type="nucleotide sequence ID" value="NZ_CP018135.1"/>
</dbReference>
<dbReference type="InterPro" id="IPR052164">
    <property type="entry name" value="Anthracycline_SecMetBiosynth"/>
</dbReference>
<accession>A0A1L2ZML0</accession>
<feature type="domain" description="VOC" evidence="1">
    <location>
        <begin position="139"/>
        <end position="255"/>
    </location>
</feature>
<evidence type="ECO:0000313" key="3">
    <source>
        <dbReference type="Proteomes" id="UP000183530"/>
    </source>
</evidence>
<dbReference type="InterPro" id="IPR004360">
    <property type="entry name" value="Glyas_Fos-R_dOase_dom"/>
</dbReference>
<dbReference type="Pfam" id="PF00903">
    <property type="entry name" value="Glyoxalase"/>
    <property type="match status" value="2"/>
</dbReference>
<feature type="domain" description="VOC" evidence="1">
    <location>
        <begin position="10"/>
        <end position="136"/>
    </location>
</feature>
<dbReference type="OrthoDB" id="9793039at2"/>
<dbReference type="InterPro" id="IPR037523">
    <property type="entry name" value="VOC_core"/>
</dbReference>
<dbReference type="Gene3D" id="3.10.180.10">
    <property type="entry name" value="2,3-Dihydroxybiphenyl 1,2-Dioxygenase, domain 1"/>
    <property type="match status" value="2"/>
</dbReference>
<gene>
    <name evidence="2" type="ORF">BHE16_06230</name>
</gene>
<sequence>MEVSNIKPGNPIWADLSTSDIETSKKFYGELFGWTFEGDDDEYGNYTTAFLNGKRVAALYPYVAEMGGFANMWSVYLHTDDSQATAASVTAAGGTVAIEPMHVAPYGWMGGFLSPGGEFVGSWQPESHPGFEVLAEPGAIAWLEAMTKDFAASKAFYEKAFGWDVHMMADSDEFRYATLGDGPEAAAGLMDGSGFLPEEVPGFWQIYINVENVDETIAKLLELGGAVLEPAADTNFGRVAAVADSTGARFRLQQHIEGATYDADPSVAE</sequence>
<dbReference type="AlphaFoldDB" id="A0A1L2ZML0"/>
<protein>
    <recommendedName>
        <fullName evidence="1">VOC domain-containing protein</fullName>
    </recommendedName>
</protein>
<dbReference type="PANTHER" id="PTHR33993">
    <property type="entry name" value="GLYOXALASE-RELATED"/>
    <property type="match status" value="1"/>
</dbReference>
<dbReference type="EMBL" id="CP018135">
    <property type="protein sequence ID" value="APF40675.1"/>
    <property type="molecule type" value="Genomic_DNA"/>
</dbReference>
<evidence type="ECO:0000313" key="2">
    <source>
        <dbReference type="EMBL" id="APF40675.1"/>
    </source>
</evidence>
<keyword evidence="3" id="KW-1185">Reference proteome</keyword>
<dbReference type="Proteomes" id="UP000183530">
    <property type="component" value="Chromosome"/>
</dbReference>
<organism evidence="2 3">
    <name type="scientific">Neomicrococcus aestuarii</name>
    <dbReference type="NCBI Taxonomy" id="556325"/>
    <lineage>
        <taxon>Bacteria</taxon>
        <taxon>Bacillati</taxon>
        <taxon>Actinomycetota</taxon>
        <taxon>Actinomycetes</taxon>
        <taxon>Micrococcales</taxon>
        <taxon>Micrococcaceae</taxon>
        <taxon>Neomicrococcus</taxon>
    </lineage>
</organism>
<dbReference type="PROSITE" id="PS51819">
    <property type="entry name" value="VOC"/>
    <property type="match status" value="2"/>
</dbReference>